<gene>
    <name evidence="1" type="ORF">BTMF_LOCUS6926</name>
</gene>
<organism evidence="3">
    <name type="scientific">Brugia timori</name>
    <dbReference type="NCBI Taxonomy" id="42155"/>
    <lineage>
        <taxon>Eukaryota</taxon>
        <taxon>Metazoa</taxon>
        <taxon>Ecdysozoa</taxon>
        <taxon>Nematoda</taxon>
        <taxon>Chromadorea</taxon>
        <taxon>Rhabditida</taxon>
        <taxon>Spirurina</taxon>
        <taxon>Spiruromorpha</taxon>
        <taxon>Filarioidea</taxon>
        <taxon>Onchocercidae</taxon>
        <taxon>Brugia</taxon>
    </lineage>
</organism>
<reference evidence="3" key="1">
    <citation type="submission" date="2017-02" db="UniProtKB">
        <authorList>
            <consortium name="WormBaseParasite"/>
        </authorList>
    </citation>
    <scope>IDENTIFICATION</scope>
</reference>
<evidence type="ECO:0000313" key="2">
    <source>
        <dbReference type="Proteomes" id="UP000280834"/>
    </source>
</evidence>
<accession>A0A0R3QME0</accession>
<dbReference type="WBParaSite" id="BTMF_0000887501-mRNA-1">
    <property type="protein sequence ID" value="BTMF_0000887501-mRNA-1"/>
    <property type="gene ID" value="BTMF_0000887501"/>
</dbReference>
<dbReference type="AlphaFoldDB" id="A0A0R3QME0"/>
<name>A0A0R3QME0_9BILA</name>
<dbReference type="EMBL" id="UZAG01015748">
    <property type="protein sequence ID" value="VDO23054.1"/>
    <property type="molecule type" value="Genomic_DNA"/>
</dbReference>
<evidence type="ECO:0000313" key="1">
    <source>
        <dbReference type="EMBL" id="VDO23054.1"/>
    </source>
</evidence>
<sequence length="33" mass="4057">MEIVLYNWLHFTYLKCHITRDARQPTSHSRILI</sequence>
<dbReference type="Proteomes" id="UP000280834">
    <property type="component" value="Unassembled WGS sequence"/>
</dbReference>
<protein>
    <submittedName>
        <fullName evidence="1 3">Uncharacterized protein</fullName>
    </submittedName>
</protein>
<proteinExistence type="predicted"/>
<keyword evidence="2" id="KW-1185">Reference proteome</keyword>
<evidence type="ECO:0000313" key="3">
    <source>
        <dbReference type="WBParaSite" id="BTMF_0000887501-mRNA-1"/>
    </source>
</evidence>
<reference evidence="1 2" key="2">
    <citation type="submission" date="2018-11" db="EMBL/GenBank/DDBJ databases">
        <authorList>
            <consortium name="Pathogen Informatics"/>
        </authorList>
    </citation>
    <scope>NUCLEOTIDE SEQUENCE [LARGE SCALE GENOMIC DNA]</scope>
</reference>